<evidence type="ECO:0000313" key="5">
    <source>
        <dbReference type="EMBL" id="ASC71081.1"/>
    </source>
</evidence>
<dbReference type="OrthoDB" id="459910at2"/>
<proteinExistence type="predicted"/>
<dbReference type="GO" id="GO:0004818">
    <property type="term" value="F:glutamate-tRNA ligase activity"/>
    <property type="evidence" value="ECO:0007669"/>
    <property type="project" value="UniProtKB-EC"/>
</dbReference>
<dbReference type="Proteomes" id="UP000191901">
    <property type="component" value="Chromosome"/>
</dbReference>
<dbReference type="Pfam" id="PF14159">
    <property type="entry name" value="CAAD"/>
    <property type="match status" value="1"/>
</dbReference>
<dbReference type="InterPro" id="IPR033344">
    <property type="entry name" value="CURT1"/>
</dbReference>
<feature type="compositionally biased region" description="Polar residues" evidence="2">
    <location>
        <begin position="1"/>
        <end position="24"/>
    </location>
</feature>
<feature type="transmembrane region" description="Helical" evidence="3">
    <location>
        <begin position="84"/>
        <end position="106"/>
    </location>
</feature>
<reference evidence="5 6" key="1">
    <citation type="journal article" date="2016" name="Biochim. Biophys. Acta">
        <title>Characterization of red-shifted phycobilisomes isolated from the chlorophyll f-containing cyanobacterium Halomicronema hongdechloris.</title>
        <authorList>
            <person name="Li Y."/>
            <person name="Lin Y."/>
            <person name="Garvey C.J."/>
            <person name="Birch D."/>
            <person name="Corkery R.W."/>
            <person name="Loughlin P.C."/>
            <person name="Scheer H."/>
            <person name="Willows R.D."/>
            <person name="Chen M."/>
        </authorList>
    </citation>
    <scope>NUCLEOTIDE SEQUENCE [LARGE SCALE GENOMIC DNA]</scope>
    <source>
        <strain evidence="5 6">C2206</strain>
    </source>
</reference>
<gene>
    <name evidence="5" type="primary">gltX_1</name>
    <name evidence="5" type="ORF">XM38_020310</name>
</gene>
<dbReference type="KEGG" id="hhg:XM38_020310"/>
<dbReference type="GO" id="GO:0009579">
    <property type="term" value="C:thylakoid"/>
    <property type="evidence" value="ECO:0007669"/>
    <property type="project" value="InterPro"/>
</dbReference>
<feature type="region of interest" description="Disordered" evidence="2">
    <location>
        <begin position="1"/>
        <end position="49"/>
    </location>
</feature>
<dbReference type="STRING" id="1641165.XM38_25415"/>
<keyword evidence="6" id="KW-1185">Reference proteome</keyword>
<dbReference type="GO" id="GO:0016020">
    <property type="term" value="C:membrane"/>
    <property type="evidence" value="ECO:0007669"/>
    <property type="project" value="UniProtKB-SubCell"/>
</dbReference>
<evidence type="ECO:0000313" key="6">
    <source>
        <dbReference type="Proteomes" id="UP000191901"/>
    </source>
</evidence>
<evidence type="ECO:0000256" key="2">
    <source>
        <dbReference type="SAM" id="MobiDB-lite"/>
    </source>
</evidence>
<keyword evidence="3" id="KW-0812">Transmembrane</keyword>
<feature type="domain" description="Cyanobacterial aminoacyl-tRNA synthetase CAAD" evidence="4">
    <location>
        <begin position="71"/>
        <end position="155"/>
    </location>
</feature>
<comment type="subcellular location">
    <subcellularLocation>
        <location evidence="1">Membrane</location>
        <topology evidence="1">Multi-pass membrane protein</topology>
    </subcellularLocation>
</comment>
<dbReference type="PANTHER" id="PTHR33222:SF4">
    <property type="entry name" value="PROTEIN CURVATURE THYLAKOID 1A, CHLOROPLASTIC"/>
    <property type="match status" value="1"/>
</dbReference>
<dbReference type="InterPro" id="IPR025564">
    <property type="entry name" value="CAAD_dom"/>
</dbReference>
<feature type="compositionally biased region" description="Low complexity" evidence="2">
    <location>
        <begin position="25"/>
        <end position="49"/>
    </location>
</feature>
<feature type="transmembrane region" description="Helical" evidence="3">
    <location>
        <begin position="112"/>
        <end position="133"/>
    </location>
</feature>
<keyword evidence="3" id="KW-1133">Transmembrane helix</keyword>
<evidence type="ECO:0000256" key="3">
    <source>
        <dbReference type="SAM" id="Phobius"/>
    </source>
</evidence>
<evidence type="ECO:0000259" key="4">
    <source>
        <dbReference type="Pfam" id="PF14159"/>
    </source>
</evidence>
<dbReference type="EC" id="6.1.1.17" evidence="5"/>
<dbReference type="PANTHER" id="PTHR33222">
    <property type="match status" value="1"/>
</dbReference>
<dbReference type="RefSeq" id="WP_080813791.1">
    <property type="nucleotide sequence ID" value="NZ_CP021983.2"/>
</dbReference>
<name>A0A1Z3HL95_9CYAN</name>
<sequence>MSTELQSESTTPEPDNTATPEPDNTATPEPDSTTTPSPSSDSTPFSGTSEIPQQLQQIWDKVSGWLGNLPDYVTDFFQEYRRPIITIALLVAAVVSVKVVLAILGAVSEIPLLSPTFELIGLGYSGWFIYRYLLRASNRRELMEDINSLRDQVMGKHS</sequence>
<evidence type="ECO:0000256" key="1">
    <source>
        <dbReference type="ARBA" id="ARBA00004141"/>
    </source>
</evidence>
<dbReference type="EMBL" id="CP021983">
    <property type="protein sequence ID" value="ASC71081.1"/>
    <property type="molecule type" value="Genomic_DNA"/>
</dbReference>
<accession>A0A1Z3HL95</accession>
<keyword evidence="5" id="KW-0436">Ligase</keyword>
<organism evidence="5 6">
    <name type="scientific">Halomicronema hongdechloris C2206</name>
    <dbReference type="NCBI Taxonomy" id="1641165"/>
    <lineage>
        <taxon>Bacteria</taxon>
        <taxon>Bacillati</taxon>
        <taxon>Cyanobacteriota</taxon>
        <taxon>Cyanophyceae</taxon>
        <taxon>Nodosilineales</taxon>
        <taxon>Nodosilineaceae</taxon>
        <taxon>Halomicronema</taxon>
    </lineage>
</organism>
<protein>
    <submittedName>
        <fullName evidence="5">Glutamate--tRNA ligase</fullName>
        <ecNumber evidence="5">6.1.1.17</ecNumber>
    </submittedName>
</protein>
<keyword evidence="3" id="KW-0472">Membrane</keyword>
<dbReference type="AlphaFoldDB" id="A0A1Z3HL95"/>